<keyword evidence="8" id="KW-1185">Reference proteome</keyword>
<dbReference type="GO" id="GO:1990130">
    <property type="term" value="C:GATOR1 complex"/>
    <property type="evidence" value="ECO:0007669"/>
    <property type="project" value="TreeGrafter"/>
</dbReference>
<feature type="region of interest" description="Disordered" evidence="5">
    <location>
        <begin position="665"/>
        <end position="697"/>
    </location>
</feature>
<dbReference type="GO" id="GO:0035556">
    <property type="term" value="P:intracellular signal transduction"/>
    <property type="evidence" value="ECO:0007669"/>
    <property type="project" value="InterPro"/>
</dbReference>
<feature type="region of interest" description="Disordered" evidence="5">
    <location>
        <begin position="561"/>
        <end position="599"/>
    </location>
</feature>
<accession>A0A8H5G4W0</accession>
<evidence type="ECO:0000313" key="8">
    <source>
        <dbReference type="Proteomes" id="UP000559027"/>
    </source>
</evidence>
<dbReference type="GO" id="GO:0005096">
    <property type="term" value="F:GTPase activator activity"/>
    <property type="evidence" value="ECO:0007669"/>
    <property type="project" value="InterPro"/>
</dbReference>
<evidence type="ECO:0000256" key="5">
    <source>
        <dbReference type="SAM" id="MobiDB-lite"/>
    </source>
</evidence>
<dbReference type="InterPro" id="IPR036390">
    <property type="entry name" value="WH_DNA-bd_sf"/>
</dbReference>
<evidence type="ECO:0000313" key="7">
    <source>
        <dbReference type="EMBL" id="KAF5358393.1"/>
    </source>
</evidence>
<dbReference type="GO" id="GO:0005774">
    <property type="term" value="C:vacuolar membrane"/>
    <property type="evidence" value="ECO:0007669"/>
    <property type="project" value="UniProtKB-SubCell"/>
</dbReference>
<evidence type="ECO:0000256" key="1">
    <source>
        <dbReference type="ARBA" id="ARBA00004148"/>
    </source>
</evidence>
<dbReference type="Gene3D" id="1.10.10.10">
    <property type="entry name" value="Winged helix-like DNA-binding domain superfamily/Winged helix DNA-binding domain"/>
    <property type="match status" value="1"/>
</dbReference>
<evidence type="ECO:0000256" key="4">
    <source>
        <dbReference type="ARBA" id="ARBA00021881"/>
    </source>
</evidence>
<feature type="region of interest" description="Disordered" evidence="5">
    <location>
        <begin position="1"/>
        <end position="20"/>
    </location>
</feature>
<dbReference type="PANTHER" id="PTHR13179:SF8">
    <property type="entry name" value="GATOR COMPLEX PROTEIN DEPDC5"/>
    <property type="match status" value="1"/>
</dbReference>
<dbReference type="CDD" id="cd04449">
    <property type="entry name" value="DEP_DEPDC5-like"/>
    <property type="match status" value="1"/>
</dbReference>
<feature type="compositionally biased region" description="Polar residues" evidence="5">
    <location>
        <begin position="672"/>
        <end position="689"/>
    </location>
</feature>
<dbReference type="Pfam" id="PF00610">
    <property type="entry name" value="DEP"/>
    <property type="match status" value="1"/>
</dbReference>
<dbReference type="PROSITE" id="PS50186">
    <property type="entry name" value="DEP"/>
    <property type="match status" value="1"/>
</dbReference>
<dbReference type="InterPro" id="IPR000591">
    <property type="entry name" value="DEP_dom"/>
</dbReference>
<dbReference type="PANTHER" id="PTHR13179">
    <property type="entry name" value="DEP DOMAIN CONTAINING PROTEIN 5"/>
    <property type="match status" value="1"/>
</dbReference>
<dbReference type="InterPro" id="IPR048255">
    <property type="entry name" value="IML1_N"/>
</dbReference>
<comment type="subcellular location">
    <subcellularLocation>
        <location evidence="1">Vacuole membrane</location>
        <topology evidence="1">Peripheral membrane protein</topology>
    </subcellularLocation>
</comment>
<dbReference type="Proteomes" id="UP000559027">
    <property type="component" value="Unassembled WGS sequence"/>
</dbReference>
<organism evidence="7 8">
    <name type="scientific">Leucocoprinus leucothites</name>
    <dbReference type="NCBI Taxonomy" id="201217"/>
    <lineage>
        <taxon>Eukaryota</taxon>
        <taxon>Fungi</taxon>
        <taxon>Dikarya</taxon>
        <taxon>Basidiomycota</taxon>
        <taxon>Agaricomycotina</taxon>
        <taxon>Agaricomycetes</taxon>
        <taxon>Agaricomycetidae</taxon>
        <taxon>Agaricales</taxon>
        <taxon>Agaricineae</taxon>
        <taxon>Agaricaceae</taxon>
        <taxon>Leucocoprinus</taxon>
    </lineage>
</organism>
<dbReference type="GO" id="GO:1904262">
    <property type="term" value="P:negative regulation of TORC1 signaling"/>
    <property type="evidence" value="ECO:0007669"/>
    <property type="project" value="TreeGrafter"/>
</dbReference>
<dbReference type="Pfam" id="PF12257">
    <property type="entry name" value="IML1"/>
    <property type="match status" value="1"/>
</dbReference>
<feature type="compositionally biased region" description="Pro residues" evidence="5">
    <location>
        <begin position="565"/>
        <end position="574"/>
    </location>
</feature>
<gene>
    <name evidence="7" type="ORF">D9756_001193</name>
</gene>
<protein>
    <recommendedName>
        <fullName evidence="3">Vacuolar membrane-associated protein IML1</fullName>
    </recommendedName>
    <alternativeName>
        <fullName evidence="4">Vacuolar membrane-associated protein iml1</fullName>
    </alternativeName>
</protein>
<feature type="compositionally biased region" description="Low complexity" evidence="5">
    <location>
        <begin position="583"/>
        <end position="594"/>
    </location>
</feature>
<comment type="similarity">
    <text evidence="2">Belongs to the IML1 family.</text>
</comment>
<dbReference type="InterPro" id="IPR027244">
    <property type="entry name" value="IML1"/>
</dbReference>
<dbReference type="SUPFAM" id="SSF46785">
    <property type="entry name" value="Winged helix' DNA-binding domain"/>
    <property type="match status" value="1"/>
</dbReference>
<name>A0A8H5G4W0_9AGAR</name>
<dbReference type="InterPro" id="IPR036388">
    <property type="entry name" value="WH-like_DNA-bd_sf"/>
</dbReference>
<dbReference type="GO" id="GO:0010508">
    <property type="term" value="P:positive regulation of autophagy"/>
    <property type="evidence" value="ECO:0007669"/>
    <property type="project" value="TreeGrafter"/>
</dbReference>
<proteinExistence type="inferred from homology"/>
<feature type="domain" description="DEP" evidence="6">
    <location>
        <begin position="1147"/>
        <end position="1222"/>
    </location>
</feature>
<comment type="caution">
    <text evidence="7">The sequence shown here is derived from an EMBL/GenBank/DDBJ whole genome shotgun (WGS) entry which is preliminary data.</text>
</comment>
<dbReference type="EMBL" id="JAACJO010000005">
    <property type="protein sequence ID" value="KAF5358393.1"/>
    <property type="molecule type" value="Genomic_DNA"/>
</dbReference>
<evidence type="ECO:0000256" key="3">
    <source>
        <dbReference type="ARBA" id="ARBA00018529"/>
    </source>
</evidence>
<evidence type="ECO:0000259" key="6">
    <source>
        <dbReference type="PROSITE" id="PS50186"/>
    </source>
</evidence>
<dbReference type="SMART" id="SM00049">
    <property type="entry name" value="DEP"/>
    <property type="match status" value="1"/>
</dbReference>
<reference evidence="7 8" key="1">
    <citation type="journal article" date="2020" name="ISME J.">
        <title>Uncovering the hidden diversity of litter-decomposition mechanisms in mushroom-forming fungi.</title>
        <authorList>
            <person name="Floudas D."/>
            <person name="Bentzer J."/>
            <person name="Ahren D."/>
            <person name="Johansson T."/>
            <person name="Persson P."/>
            <person name="Tunlid A."/>
        </authorList>
    </citation>
    <scope>NUCLEOTIDE SEQUENCE [LARGE SCALE GENOMIC DNA]</scope>
    <source>
        <strain evidence="7 8">CBS 146.42</strain>
    </source>
</reference>
<dbReference type="OrthoDB" id="39497at2759"/>
<sequence length="1508" mass="170721">MSSSRAESQHSHFSRRRSNTAQSVLRALPANLPNPLKVGDSRTFNLWVRETKDSPGVLFNHSSWPGAAEGDLMRVSKIGSESLDETFLFFVPKEDQNPRAQLQVSVPKSIADAFNLRNNGEVTVTKVDEETCNATYIEIVFQDQYLGRNDMWRLGEQLVGQCVFTHQVVSFVGMVVAKIQNIYVKGKKVSSAVVTSSTRPVFRSLSAKVTIFIQVCRELWEFAGDGERYNEKIVHSFLPTLFTKWREAGTNHIVTIVLVSRVFYEECEMQGSVVDGARQDERGNWYKDFYKVITDHEVLREWKPILVSIKDSFWDFQREILLNHHYRAAQGVKADVRPRLVGRLSYAHDGPVLEAINLGLNPAETHYIDRSLSLTGATALLVSPGTGYFRVNKQLLRLTTARMLDQGTILDLILLTKPPLHQSPIFSFQGTEPETKFEIESKSADPLASDPLWGGNDGTNSKSRELKDFWWEPFWISTTFWDKQMDLPFRQDRFVARAKMHEIQMLGLLEADVLSSIEVPYLQVKSATDTTIMDGEEKAPLSKAEADKFDMDIFSLRTDYIAPPSAKPQHPPPSRLAEKRNRGITGSSTITTIEESPRRIIKDLPDEAAAANMLSTATATGLSTSPSQASIHSVRSTLSKFSAPSGANQPKSTLASKLAPSWLFNPFRSGPSEPQTTQVSASASPRNTPSVTAPTATQVSVPVAPVPAESETPAQPVAIKSGTTKTFLSRTFEEETVIPHRASFRRSPMNTPRDDTLTMKRRSAASILGQSYTSSSPRSWSNPLQPETSAPYIQESLARRWEHLLPEATHKHDIKWRALVTPPCLPLTVEYLPSNGELESCYDNHQYDFVVDPKEMRSFLVKPPQVKGTTEEVRRAWALAVMRGMVAVRVAQGFQFILRPSSSRSLQKTQASEERKGIRKSKFLTGDDYIPKATGPADVLRSPLDPVYLSMPNEIHRISYTGDSIQVRRYVRRLLPARTMKYECFIWPKLGGGYASHQTTFSSYGLENYGWNRLDMLVAGYEREFNDSLRYWRTRFVVVPTKEPLNIDTGPGGERLNDEEIRLLGIEKLAEQFTKLRWQPPDERVNHPAPPIRFLPTTLDPAASMLDESLMDQLDQIHAQGPLKKKMKSEREIGDLPLAMIVKAMREEDGVPIKNYQWHRSQYTNSFIGYDFVSWLVREFSDVSSRAQATEWGVKLLEQGLFEHCRGQHGFLDGHYYYRLRGEYSVPMTPKGNWFRRYTAEEVTPKPVGNAPRRSTSVRRPARKRLILSQTMVIEIDPSKKSDQAESAVLHHDIIHNPETVFHFELQWIGTTARCIEEQLKAWNRVIERYGLKLVEAYVTQINDISSQNAFQSCFPIRLAVPPPGLLHAQAHLPEHTQNSKYFEYAILRKFDFILDVEAAELYPDTVDVIYSYRRLPYKYSQFVHRTGAAFIQVVGGSEGFLFLTNRLMGRLAPKIKNKKDSKPVSVADDIRDRLYTFCSDASALKDFYDEQFALLGSMPEDPPPLSI</sequence>
<evidence type="ECO:0000256" key="2">
    <source>
        <dbReference type="ARBA" id="ARBA00005643"/>
    </source>
</evidence>